<dbReference type="EMBL" id="CM029039">
    <property type="protein sequence ID" value="KAG2642380.1"/>
    <property type="molecule type" value="Genomic_DNA"/>
</dbReference>
<name>A0A8T0W4K9_PANVG</name>
<sequence>MERHNEAVDQGLVRGINWAPDSCDESDDSSASEVRFVMDSLAGETEVPDSQEIFADDDRSIVDALLCMASTDVSTFKLDKELHAAASLLLPVFLPCMYGS</sequence>
<comment type="caution">
    <text evidence="1">The sequence shown here is derived from an EMBL/GenBank/DDBJ whole genome shotgun (WGS) entry which is preliminary data.</text>
</comment>
<evidence type="ECO:0000313" key="2">
    <source>
        <dbReference type="Proteomes" id="UP000823388"/>
    </source>
</evidence>
<organism evidence="1 2">
    <name type="scientific">Panicum virgatum</name>
    <name type="common">Blackwell switchgrass</name>
    <dbReference type="NCBI Taxonomy" id="38727"/>
    <lineage>
        <taxon>Eukaryota</taxon>
        <taxon>Viridiplantae</taxon>
        <taxon>Streptophyta</taxon>
        <taxon>Embryophyta</taxon>
        <taxon>Tracheophyta</taxon>
        <taxon>Spermatophyta</taxon>
        <taxon>Magnoliopsida</taxon>
        <taxon>Liliopsida</taxon>
        <taxon>Poales</taxon>
        <taxon>Poaceae</taxon>
        <taxon>PACMAD clade</taxon>
        <taxon>Panicoideae</taxon>
        <taxon>Panicodae</taxon>
        <taxon>Paniceae</taxon>
        <taxon>Panicinae</taxon>
        <taxon>Panicum</taxon>
        <taxon>Panicum sect. Hiantes</taxon>
    </lineage>
</organism>
<keyword evidence="2" id="KW-1185">Reference proteome</keyword>
<evidence type="ECO:0000313" key="1">
    <source>
        <dbReference type="EMBL" id="KAG2642380.1"/>
    </source>
</evidence>
<dbReference type="Proteomes" id="UP000823388">
    <property type="component" value="Chromosome 2K"/>
</dbReference>
<proteinExistence type="predicted"/>
<accession>A0A8T0W4K9</accession>
<dbReference type="AlphaFoldDB" id="A0A8T0W4K9"/>
<reference evidence="1" key="1">
    <citation type="submission" date="2020-05" db="EMBL/GenBank/DDBJ databases">
        <title>WGS assembly of Panicum virgatum.</title>
        <authorList>
            <person name="Lovell J.T."/>
            <person name="Jenkins J."/>
            <person name="Shu S."/>
            <person name="Juenger T.E."/>
            <person name="Schmutz J."/>
        </authorList>
    </citation>
    <scope>NUCLEOTIDE SEQUENCE</scope>
    <source>
        <strain evidence="1">AP13</strain>
    </source>
</reference>
<protein>
    <submittedName>
        <fullName evidence="1">Uncharacterized protein</fullName>
    </submittedName>
</protein>
<gene>
    <name evidence="1" type="ORF">PVAP13_2KG216830</name>
</gene>